<dbReference type="InterPro" id="IPR027417">
    <property type="entry name" value="P-loop_NTPase"/>
</dbReference>
<keyword evidence="9" id="KW-1185">Reference proteome</keyword>
<reference evidence="8 9" key="1">
    <citation type="journal article" date="2019" name="Sci. Rep.">
        <title>Nanopore sequencing improves the draft genome of the human pathogenic amoeba Naegleria fowleri.</title>
        <authorList>
            <person name="Liechti N."/>
            <person name="Schurch N."/>
            <person name="Bruggmann R."/>
            <person name="Wittwer M."/>
        </authorList>
    </citation>
    <scope>NUCLEOTIDE SEQUENCE [LARGE SCALE GENOMIC DNA]</scope>
    <source>
        <strain evidence="8 9">ATCC 30894</strain>
    </source>
</reference>
<protein>
    <recommendedName>
        <fullName evidence="7">Adenylate kinase active site lid domain-containing protein</fullName>
    </recommendedName>
</protein>
<dbReference type="VEuPathDB" id="AmoebaDB:NfTy_033370"/>
<dbReference type="VEuPathDB" id="AmoebaDB:FDP41_001949"/>
<dbReference type="InterPro" id="IPR000850">
    <property type="entry name" value="Adenylat/UMP-CMP_kin"/>
</dbReference>
<dbReference type="SUPFAM" id="SSF52540">
    <property type="entry name" value="P-loop containing nucleoside triphosphate hydrolases"/>
    <property type="match status" value="1"/>
</dbReference>
<evidence type="ECO:0000256" key="5">
    <source>
        <dbReference type="RuleBase" id="RU003330"/>
    </source>
</evidence>
<feature type="compositionally biased region" description="Low complexity" evidence="6">
    <location>
        <begin position="181"/>
        <end position="192"/>
    </location>
</feature>
<evidence type="ECO:0000256" key="3">
    <source>
        <dbReference type="ARBA" id="ARBA00022741"/>
    </source>
</evidence>
<dbReference type="PRINTS" id="PR00094">
    <property type="entry name" value="ADENYLTKNASE"/>
</dbReference>
<evidence type="ECO:0000256" key="6">
    <source>
        <dbReference type="SAM" id="MobiDB-lite"/>
    </source>
</evidence>
<dbReference type="OrthoDB" id="439792at2759"/>
<evidence type="ECO:0000259" key="7">
    <source>
        <dbReference type="Pfam" id="PF05191"/>
    </source>
</evidence>
<evidence type="ECO:0000256" key="2">
    <source>
        <dbReference type="ARBA" id="ARBA00022679"/>
    </source>
</evidence>
<dbReference type="EMBL" id="VFQX01000028">
    <property type="protein sequence ID" value="KAF0978879.1"/>
    <property type="molecule type" value="Genomic_DNA"/>
</dbReference>
<proteinExistence type="inferred from homology"/>
<evidence type="ECO:0000313" key="8">
    <source>
        <dbReference type="EMBL" id="KAF0978879.1"/>
    </source>
</evidence>
<evidence type="ECO:0000256" key="4">
    <source>
        <dbReference type="ARBA" id="ARBA00022777"/>
    </source>
</evidence>
<keyword evidence="3" id="KW-0547">Nucleotide-binding</keyword>
<dbReference type="PANTHER" id="PTHR23359">
    <property type="entry name" value="NUCLEOTIDE KINASE"/>
    <property type="match status" value="1"/>
</dbReference>
<dbReference type="InterPro" id="IPR036193">
    <property type="entry name" value="ADK_active_lid_dom_sf"/>
</dbReference>
<feature type="region of interest" description="Disordered" evidence="6">
    <location>
        <begin position="365"/>
        <end position="404"/>
    </location>
</feature>
<gene>
    <name evidence="8" type="ORF">FDP41_001949</name>
</gene>
<dbReference type="Pfam" id="PF05191">
    <property type="entry name" value="ADK_lid"/>
    <property type="match status" value="1"/>
</dbReference>
<dbReference type="AlphaFoldDB" id="A0A6A5C118"/>
<evidence type="ECO:0000313" key="9">
    <source>
        <dbReference type="Proteomes" id="UP000444721"/>
    </source>
</evidence>
<dbReference type="Proteomes" id="UP000444721">
    <property type="component" value="Unassembled WGS sequence"/>
</dbReference>
<feature type="compositionally biased region" description="Low complexity" evidence="6">
    <location>
        <begin position="366"/>
        <end position="404"/>
    </location>
</feature>
<dbReference type="Pfam" id="PF00406">
    <property type="entry name" value="ADK"/>
    <property type="match status" value="2"/>
</dbReference>
<dbReference type="GeneID" id="68109167"/>
<feature type="region of interest" description="Disordered" evidence="6">
    <location>
        <begin position="181"/>
        <end position="213"/>
    </location>
</feature>
<dbReference type="VEuPathDB" id="AmoebaDB:NF0008950"/>
<dbReference type="CDD" id="cd01428">
    <property type="entry name" value="ADK"/>
    <property type="match status" value="1"/>
</dbReference>
<sequence>MIKKLLLSGHHQGSTILCGSSTRLSSTTPSLILFNQCCTINKSRQFHYGRIVFTQSSSEDDQSSAHPFRFLQRGLKLASPKLIILMGPPGAGKGTQSRLITAECPSYHIISAGDTLREESQTNPQLKELLASGKLAPEEETAKYLLKKMNSIYKEYYEKYVTSVTTPSTSGHVDKEAAATIPSTTTDSASSTDQQNLPTKDGSTELPSATTVEQHVPSPNFILEGYPRNIVQTKQFLTWFTGGDIHFSKHHTIILHLLVDKECIKERLRGRLIHDKSGRTYHVEFRKPKVDSLDDATGEPLSKRDDDLNDEAIANRMETYKSQTLPTLELLIDNEFEVVDVTAIEQDIEKVRSKLFRNLIERGYLPKPKTSSSSTSAGGTTPASPQHNTTTTSSSGTTTSGQST</sequence>
<name>A0A6A5C118_NAEFO</name>
<accession>A0A6A5C118</accession>
<dbReference type="GO" id="GO:0005524">
    <property type="term" value="F:ATP binding"/>
    <property type="evidence" value="ECO:0007669"/>
    <property type="project" value="InterPro"/>
</dbReference>
<feature type="domain" description="Adenylate kinase active site lid" evidence="7">
    <location>
        <begin position="271"/>
        <end position="306"/>
    </location>
</feature>
<dbReference type="HAMAP" id="MF_00235">
    <property type="entry name" value="Adenylate_kinase_Adk"/>
    <property type="match status" value="1"/>
</dbReference>
<keyword evidence="2 5" id="KW-0808">Transferase</keyword>
<keyword evidence="4 5" id="KW-0418">Kinase</keyword>
<dbReference type="GO" id="GO:0004017">
    <property type="term" value="F:AMP kinase activity"/>
    <property type="evidence" value="ECO:0007669"/>
    <property type="project" value="InterPro"/>
</dbReference>
<organism evidence="8 9">
    <name type="scientific">Naegleria fowleri</name>
    <name type="common">Brain eating amoeba</name>
    <dbReference type="NCBI Taxonomy" id="5763"/>
    <lineage>
        <taxon>Eukaryota</taxon>
        <taxon>Discoba</taxon>
        <taxon>Heterolobosea</taxon>
        <taxon>Tetramitia</taxon>
        <taxon>Eutetramitia</taxon>
        <taxon>Vahlkampfiidae</taxon>
        <taxon>Naegleria</taxon>
    </lineage>
</organism>
<dbReference type="InterPro" id="IPR007862">
    <property type="entry name" value="Adenylate_kinase_lid-dom"/>
</dbReference>
<dbReference type="SUPFAM" id="SSF57774">
    <property type="entry name" value="Microbial and mitochondrial ADK, insert 'zinc finger' domain"/>
    <property type="match status" value="1"/>
</dbReference>
<dbReference type="Gene3D" id="3.40.50.300">
    <property type="entry name" value="P-loop containing nucleotide triphosphate hydrolases"/>
    <property type="match status" value="1"/>
</dbReference>
<comment type="similarity">
    <text evidence="1 5">Belongs to the adenylate kinase family.</text>
</comment>
<comment type="caution">
    <text evidence="8">The sequence shown here is derived from an EMBL/GenBank/DDBJ whole genome shotgun (WGS) entry which is preliminary data.</text>
</comment>
<dbReference type="OMA" id="QFHYGRI"/>
<evidence type="ECO:0000256" key="1">
    <source>
        <dbReference type="ARBA" id="ARBA00007220"/>
    </source>
</evidence>
<dbReference type="RefSeq" id="XP_044563592.1">
    <property type="nucleotide sequence ID" value="XM_044705089.1"/>
</dbReference>